<dbReference type="Proteomes" id="UP000004995">
    <property type="component" value="Unassembled WGS sequence"/>
</dbReference>
<organism evidence="1 2">
    <name type="scientific">Setaria italica</name>
    <name type="common">Foxtail millet</name>
    <name type="synonym">Panicum italicum</name>
    <dbReference type="NCBI Taxonomy" id="4555"/>
    <lineage>
        <taxon>Eukaryota</taxon>
        <taxon>Viridiplantae</taxon>
        <taxon>Streptophyta</taxon>
        <taxon>Embryophyta</taxon>
        <taxon>Tracheophyta</taxon>
        <taxon>Spermatophyta</taxon>
        <taxon>Magnoliopsida</taxon>
        <taxon>Liliopsida</taxon>
        <taxon>Poales</taxon>
        <taxon>Poaceae</taxon>
        <taxon>PACMAD clade</taxon>
        <taxon>Panicoideae</taxon>
        <taxon>Panicodae</taxon>
        <taxon>Paniceae</taxon>
        <taxon>Cenchrinae</taxon>
        <taxon>Setaria</taxon>
    </lineage>
</organism>
<dbReference type="HOGENOM" id="CLU_2853993_0_0_1"/>
<accession>K4AHR4</accession>
<dbReference type="EMBL" id="AGNK02005629">
    <property type="status" value="NOT_ANNOTATED_CDS"/>
    <property type="molecule type" value="Genomic_DNA"/>
</dbReference>
<protein>
    <submittedName>
        <fullName evidence="1">Uncharacterized protein</fullName>
    </submittedName>
</protein>
<evidence type="ECO:0000313" key="2">
    <source>
        <dbReference type="Proteomes" id="UP000004995"/>
    </source>
</evidence>
<dbReference type="AlphaFoldDB" id="K4AHR4"/>
<name>K4AHR4_SETIT</name>
<dbReference type="Gramene" id="KQK89141">
    <property type="protein sequence ID" value="KQK89141"/>
    <property type="gene ID" value="SETIT_038421mg"/>
</dbReference>
<proteinExistence type="predicted"/>
<reference evidence="2" key="1">
    <citation type="journal article" date="2012" name="Nat. Biotechnol.">
        <title>Reference genome sequence of the model plant Setaria.</title>
        <authorList>
            <person name="Bennetzen J.L."/>
            <person name="Schmutz J."/>
            <person name="Wang H."/>
            <person name="Percifield R."/>
            <person name="Hawkins J."/>
            <person name="Pontaroli A.C."/>
            <person name="Estep M."/>
            <person name="Feng L."/>
            <person name="Vaughn J.N."/>
            <person name="Grimwood J."/>
            <person name="Jenkins J."/>
            <person name="Barry K."/>
            <person name="Lindquist E."/>
            <person name="Hellsten U."/>
            <person name="Deshpande S."/>
            <person name="Wang X."/>
            <person name="Wu X."/>
            <person name="Mitros T."/>
            <person name="Triplett J."/>
            <person name="Yang X."/>
            <person name="Ye C.Y."/>
            <person name="Mauro-Herrera M."/>
            <person name="Wang L."/>
            <person name="Li P."/>
            <person name="Sharma M."/>
            <person name="Sharma R."/>
            <person name="Ronald P.C."/>
            <person name="Panaud O."/>
            <person name="Kellogg E.A."/>
            <person name="Brutnell T.P."/>
            <person name="Doust A.N."/>
            <person name="Tuskan G.A."/>
            <person name="Rokhsar D."/>
            <person name="Devos K.M."/>
        </authorList>
    </citation>
    <scope>NUCLEOTIDE SEQUENCE [LARGE SCALE GENOMIC DNA]</scope>
    <source>
        <strain evidence="2">cv. Yugu1</strain>
    </source>
</reference>
<dbReference type="EnsemblPlants" id="KQK89141">
    <property type="protein sequence ID" value="KQK89141"/>
    <property type="gene ID" value="SETIT_038421mg"/>
</dbReference>
<evidence type="ECO:0000313" key="1">
    <source>
        <dbReference type="EnsemblPlants" id="KQK89141"/>
    </source>
</evidence>
<reference evidence="1" key="2">
    <citation type="submission" date="2018-08" db="UniProtKB">
        <authorList>
            <consortium name="EnsemblPlants"/>
        </authorList>
    </citation>
    <scope>IDENTIFICATION</scope>
    <source>
        <strain evidence="1">Yugu1</strain>
    </source>
</reference>
<dbReference type="InParanoid" id="K4AHR4"/>
<sequence length="65" mass="7652">MNSLSFFFKKQFTSHLHYSTNIPARDMFGKNERKDDSPRNCIMVHVLQDARYFGFPDSKLATHVK</sequence>
<keyword evidence="2" id="KW-1185">Reference proteome</keyword>